<evidence type="ECO:0000256" key="3">
    <source>
        <dbReference type="ARBA" id="ARBA00023157"/>
    </source>
</evidence>
<dbReference type="InterPro" id="IPR016154">
    <property type="entry name" value="Heat_shock_Hsp33_C"/>
</dbReference>
<proteinExistence type="inferred from homology"/>
<dbReference type="PANTHER" id="PTHR30111">
    <property type="entry name" value="33 KDA CHAPERONIN"/>
    <property type="match status" value="1"/>
</dbReference>
<dbReference type="AlphaFoldDB" id="H5SLW7"/>
<dbReference type="Gene3D" id="3.55.30.10">
    <property type="entry name" value="Hsp33 domain"/>
    <property type="match status" value="1"/>
</dbReference>
<accession>H5SLW7</accession>
<dbReference type="HAMAP" id="MF_00117">
    <property type="entry name" value="HslO"/>
    <property type="match status" value="1"/>
</dbReference>
<dbReference type="GO" id="GO:0044183">
    <property type="term" value="F:protein folding chaperone"/>
    <property type="evidence" value="ECO:0007669"/>
    <property type="project" value="TreeGrafter"/>
</dbReference>
<sequence length="298" mass="31757">MESVETLVRAMGSEGVLAFACVTTRLVEEARRRHGAAPTAAAALGRALTASSLLSATLEGQQKVTLRILGDGPLGGIVTDTTASGDVRGYVQNPTVHLPLSSRRKLDVGAAVGRGMLHVTKDLGLRWPYHGSAPLVSGEIAEDLAYYLAQSEQVPSAVSLGVLVEPDGRVSAAGGFIVQVMPDADPEVRDYLEAHVRSLPPVTQLVREGASSADLARAALGRLGAQILEERTVRYRCTCSRERVEGVLALLGAEEVESLLAEGRAEVRCRFCGEEYVLGRDALQELLWRLRGSRPPVA</sequence>
<name>H5SLW7_9ZZZZ</name>
<dbReference type="PIRSF" id="PIRSF005261">
    <property type="entry name" value="Heat_shock_Hsp33"/>
    <property type="match status" value="1"/>
</dbReference>
<dbReference type="GO" id="GO:0051082">
    <property type="term" value="F:unfolded protein binding"/>
    <property type="evidence" value="ECO:0007669"/>
    <property type="project" value="InterPro"/>
</dbReference>
<dbReference type="PANTHER" id="PTHR30111:SF1">
    <property type="entry name" value="33 KDA CHAPERONIN"/>
    <property type="match status" value="1"/>
</dbReference>
<evidence type="ECO:0000256" key="2">
    <source>
        <dbReference type="ARBA" id="ARBA00022833"/>
    </source>
</evidence>
<keyword evidence="5" id="KW-0676">Redox-active center</keyword>
<keyword evidence="4" id="KW-0143">Chaperone</keyword>
<evidence type="ECO:0000256" key="4">
    <source>
        <dbReference type="ARBA" id="ARBA00023186"/>
    </source>
</evidence>
<evidence type="ECO:0000256" key="5">
    <source>
        <dbReference type="ARBA" id="ARBA00023284"/>
    </source>
</evidence>
<dbReference type="EMBL" id="AP011767">
    <property type="protein sequence ID" value="BAL57153.1"/>
    <property type="molecule type" value="Genomic_DNA"/>
</dbReference>
<evidence type="ECO:0000256" key="1">
    <source>
        <dbReference type="ARBA" id="ARBA00022490"/>
    </source>
</evidence>
<dbReference type="GO" id="GO:0042026">
    <property type="term" value="P:protein refolding"/>
    <property type="evidence" value="ECO:0007669"/>
    <property type="project" value="TreeGrafter"/>
</dbReference>
<organism evidence="6">
    <name type="scientific">uncultured prokaryote</name>
    <dbReference type="NCBI Taxonomy" id="198431"/>
    <lineage>
        <taxon>unclassified sequences</taxon>
        <taxon>environmental samples</taxon>
    </lineage>
</organism>
<dbReference type="SUPFAM" id="SSF64397">
    <property type="entry name" value="Hsp33 domain"/>
    <property type="match status" value="1"/>
</dbReference>
<dbReference type="Pfam" id="PF01430">
    <property type="entry name" value="HSP33"/>
    <property type="match status" value="1"/>
</dbReference>
<keyword evidence="2" id="KW-0862">Zinc</keyword>
<dbReference type="InterPro" id="IPR000397">
    <property type="entry name" value="Heat_shock_Hsp33"/>
</dbReference>
<keyword evidence="1" id="KW-0963">Cytoplasm</keyword>
<reference evidence="6" key="1">
    <citation type="journal article" date="2005" name="Environ. Microbiol.">
        <title>Genetic and functional properties of uncultivated thermophilic crenarchaeotes from a subsurface gold mine as revealed by analysis of genome fragments.</title>
        <authorList>
            <person name="Nunoura T."/>
            <person name="Hirayama H."/>
            <person name="Takami H."/>
            <person name="Oida H."/>
            <person name="Nishi S."/>
            <person name="Shimamura S."/>
            <person name="Suzuki Y."/>
            <person name="Inagaki F."/>
            <person name="Takai K."/>
            <person name="Nealson K.H."/>
            <person name="Horikoshi K."/>
        </authorList>
    </citation>
    <scope>NUCLEOTIDE SEQUENCE</scope>
</reference>
<gene>
    <name evidence="6" type="ORF">HGMM_F47C12C30</name>
</gene>
<protein>
    <submittedName>
        <fullName evidence="6">Molecular chaperone Hsp33</fullName>
    </submittedName>
</protein>
<dbReference type="InterPro" id="IPR016153">
    <property type="entry name" value="Heat_shock_Hsp33_N"/>
</dbReference>
<dbReference type="SUPFAM" id="SSF118352">
    <property type="entry name" value="HSP33 redox switch-like"/>
    <property type="match status" value="1"/>
</dbReference>
<dbReference type="NCBIfam" id="NF001033">
    <property type="entry name" value="PRK00114.1"/>
    <property type="match status" value="1"/>
</dbReference>
<keyword evidence="3" id="KW-1015">Disulfide bond</keyword>
<dbReference type="CDD" id="cd00498">
    <property type="entry name" value="Hsp33"/>
    <property type="match status" value="1"/>
</dbReference>
<evidence type="ECO:0000313" key="6">
    <source>
        <dbReference type="EMBL" id="BAL57153.1"/>
    </source>
</evidence>
<dbReference type="Gene3D" id="3.90.1280.10">
    <property type="entry name" value="HSP33 redox switch-like"/>
    <property type="match status" value="1"/>
</dbReference>
<reference evidence="6" key="2">
    <citation type="journal article" date="2012" name="PLoS ONE">
        <title>A Deeply Branching Thermophilic Bacterium with an Ancient Acetyl-CoA Pathway Dominates a Subsurface Ecosystem.</title>
        <authorList>
            <person name="Takami H."/>
            <person name="Noguchi H."/>
            <person name="Takaki Y."/>
            <person name="Uchiyama I."/>
            <person name="Toyoda A."/>
            <person name="Nishi S."/>
            <person name="Chee G.-J."/>
            <person name="Arai W."/>
            <person name="Nunoura T."/>
            <person name="Itoh T."/>
            <person name="Hattori M."/>
            <person name="Takai K."/>
        </authorList>
    </citation>
    <scope>NUCLEOTIDE SEQUENCE</scope>
</reference>